<evidence type="ECO:0000256" key="1">
    <source>
        <dbReference type="SAM" id="Phobius"/>
    </source>
</evidence>
<feature type="transmembrane region" description="Helical" evidence="1">
    <location>
        <begin position="100"/>
        <end position="124"/>
    </location>
</feature>
<keyword evidence="3" id="KW-1185">Reference proteome</keyword>
<feature type="transmembrane region" description="Helical" evidence="1">
    <location>
        <begin position="173"/>
        <end position="191"/>
    </location>
</feature>
<sequence>MQAKKNTVASKVATDLFFTQMKWTLWYIPILLVVYLLLYLFTPEMQAENWNLISVIYQPTKIYMLVIGLLTIMAFLTYYVKNGITRKDYFIGSSIAATGVAFSIMIIAAILAAVLALIGSFTAFDPGTSQMDFLNTTSVWLMPVLVYSLIILCYYIAGWMVIGGYYRFGGWGLLVFIVIGILYISAVDLLWENDWTLPLVRLLNIPMPVLSLSISLVCTLLLIAAGLWVIRLLTKRMPIKPE</sequence>
<keyword evidence="1" id="KW-0472">Membrane</keyword>
<feature type="transmembrane region" description="Helical" evidence="1">
    <location>
        <begin position="211"/>
        <end position="230"/>
    </location>
</feature>
<dbReference type="EMBL" id="CP031092">
    <property type="protein sequence ID" value="AXF57145.1"/>
    <property type="molecule type" value="Genomic_DNA"/>
</dbReference>
<dbReference type="RefSeq" id="WP_114374697.1">
    <property type="nucleotide sequence ID" value="NZ_CP031092.1"/>
</dbReference>
<keyword evidence="1" id="KW-0812">Transmembrane</keyword>
<proteinExistence type="predicted"/>
<protein>
    <submittedName>
        <fullName evidence="2">Uncharacterized protein</fullName>
    </submittedName>
</protein>
<dbReference type="OrthoDB" id="2388713at2"/>
<name>A0A345C1R4_9BACI</name>
<keyword evidence="1" id="KW-1133">Transmembrane helix</keyword>
<dbReference type="AlphaFoldDB" id="A0A345C1R4"/>
<organism evidence="2 3">
    <name type="scientific">Salicibibacter kimchii</name>
    <dbReference type="NCBI Taxonomy" id="2099786"/>
    <lineage>
        <taxon>Bacteria</taxon>
        <taxon>Bacillati</taxon>
        <taxon>Bacillota</taxon>
        <taxon>Bacilli</taxon>
        <taxon>Bacillales</taxon>
        <taxon>Bacillaceae</taxon>
        <taxon>Salicibibacter</taxon>
    </lineage>
</organism>
<feature type="transmembrane region" description="Helical" evidence="1">
    <location>
        <begin position="24"/>
        <end position="42"/>
    </location>
</feature>
<evidence type="ECO:0000313" key="3">
    <source>
        <dbReference type="Proteomes" id="UP000252100"/>
    </source>
</evidence>
<feature type="transmembrane region" description="Helical" evidence="1">
    <location>
        <begin position="144"/>
        <end position="166"/>
    </location>
</feature>
<reference evidence="2 3" key="1">
    <citation type="journal article" date="2018" name="J. Microbiol.">
        <title>Salicibibacter kimchii gen. nov., sp. nov., a moderately halophilic and alkalitolerant bacterium in the family Bacillaceae, isolated from kimchi.</title>
        <authorList>
            <person name="Jang J.Y."/>
            <person name="Oh Y.J."/>
            <person name="Lim S.K."/>
            <person name="Park H.K."/>
            <person name="Lee C."/>
            <person name="Kim J.Y."/>
            <person name="Lee M.A."/>
            <person name="Choi H.J."/>
        </authorList>
    </citation>
    <scope>NUCLEOTIDE SEQUENCE [LARGE SCALE GENOMIC DNA]</scope>
    <source>
        <strain evidence="2 3">NKC1-1</strain>
    </source>
</reference>
<dbReference type="KEGG" id="rue:DT065_14830"/>
<accession>A0A345C1R4</accession>
<dbReference type="Proteomes" id="UP000252100">
    <property type="component" value="Chromosome"/>
</dbReference>
<evidence type="ECO:0000313" key="2">
    <source>
        <dbReference type="EMBL" id="AXF57145.1"/>
    </source>
</evidence>
<feature type="transmembrane region" description="Helical" evidence="1">
    <location>
        <begin position="62"/>
        <end position="80"/>
    </location>
</feature>
<gene>
    <name evidence="2" type="ORF">DT065_14830</name>
</gene>